<dbReference type="Gene3D" id="3.90.1600.10">
    <property type="entry name" value="Palm domain of DNA polymerase"/>
    <property type="match status" value="1"/>
</dbReference>
<evidence type="ECO:0000256" key="4">
    <source>
        <dbReference type="ARBA" id="ARBA00022485"/>
    </source>
</evidence>
<protein>
    <recommendedName>
        <fullName evidence="20">DNA polymerase</fullName>
        <ecNumber evidence="20">2.7.7.7</ecNumber>
    </recommendedName>
</protein>
<dbReference type="Gene3D" id="3.30.342.10">
    <property type="entry name" value="DNA Polymerase, chain B, domain 1"/>
    <property type="match status" value="1"/>
</dbReference>
<dbReference type="SUPFAM" id="SSF74650">
    <property type="entry name" value="Galactose mutarotase-like"/>
    <property type="match status" value="1"/>
</dbReference>
<dbReference type="GO" id="GO:0000166">
    <property type="term" value="F:nucleotide binding"/>
    <property type="evidence" value="ECO:0007669"/>
    <property type="project" value="InterPro"/>
</dbReference>
<evidence type="ECO:0000313" key="28">
    <source>
        <dbReference type="Proteomes" id="UP001362999"/>
    </source>
</evidence>
<keyword evidence="17 20" id="KW-0539">Nucleus</keyword>
<feature type="region of interest" description="Disordered" evidence="21">
    <location>
        <begin position="573"/>
        <end position="597"/>
    </location>
</feature>
<evidence type="ECO:0000256" key="8">
    <source>
        <dbReference type="ARBA" id="ARBA00022723"/>
    </source>
</evidence>
<dbReference type="Gene3D" id="3.30.420.10">
    <property type="entry name" value="Ribonuclease H-like superfamily/Ribonuclease H"/>
    <property type="match status" value="1"/>
</dbReference>
<name>A0AAW0EFV6_9AGAR</name>
<dbReference type="EMBL" id="JAWWNJ010000001">
    <property type="protein sequence ID" value="KAK7064226.1"/>
    <property type="molecule type" value="Genomic_DNA"/>
</dbReference>
<evidence type="ECO:0000256" key="16">
    <source>
        <dbReference type="ARBA" id="ARBA00023204"/>
    </source>
</evidence>
<dbReference type="InterPro" id="IPR006134">
    <property type="entry name" value="DNA-dir_DNA_pol_B_multi_dom"/>
</dbReference>
<dbReference type="InterPro" id="IPR023211">
    <property type="entry name" value="DNA_pol_palm_dom_sf"/>
</dbReference>
<keyword evidence="5 20" id="KW-0808">Transferase</keyword>
<dbReference type="InterPro" id="IPR056435">
    <property type="entry name" value="DPOD/Z_N"/>
</dbReference>
<evidence type="ECO:0000259" key="25">
    <source>
        <dbReference type="Pfam" id="PF24055"/>
    </source>
</evidence>
<dbReference type="InterPro" id="IPR014718">
    <property type="entry name" value="GH-type_carb-bd"/>
</dbReference>
<dbReference type="PANTHER" id="PTHR45812">
    <property type="entry name" value="DNA POLYMERASE ZETA CATALYTIC SUBUNIT"/>
    <property type="match status" value="1"/>
</dbReference>
<keyword evidence="11 20" id="KW-0862">Zinc</keyword>
<keyword evidence="12 20" id="KW-0239">DNA-directed DNA polymerase</keyword>
<dbReference type="Pfam" id="PF03104">
    <property type="entry name" value="DNA_pol_B_exo1"/>
    <property type="match status" value="1"/>
</dbReference>
<feature type="region of interest" description="Disordered" evidence="21">
    <location>
        <begin position="699"/>
        <end position="757"/>
    </location>
</feature>
<dbReference type="InterPro" id="IPR011013">
    <property type="entry name" value="Gal_mutarotase_sf_dom"/>
</dbReference>
<dbReference type="GO" id="GO:0000724">
    <property type="term" value="P:double-strand break repair via homologous recombination"/>
    <property type="evidence" value="ECO:0007669"/>
    <property type="project" value="TreeGrafter"/>
</dbReference>
<dbReference type="GO" id="GO:0016853">
    <property type="term" value="F:isomerase activity"/>
    <property type="evidence" value="ECO:0007669"/>
    <property type="project" value="InterPro"/>
</dbReference>
<dbReference type="GO" id="GO:0003887">
    <property type="term" value="F:DNA-directed DNA polymerase activity"/>
    <property type="evidence" value="ECO:0007669"/>
    <property type="project" value="UniProtKB-KW"/>
</dbReference>
<dbReference type="SMART" id="SM00486">
    <property type="entry name" value="POLBc"/>
    <property type="match status" value="1"/>
</dbReference>
<evidence type="ECO:0000256" key="9">
    <source>
        <dbReference type="ARBA" id="ARBA00022763"/>
    </source>
</evidence>
<evidence type="ECO:0000313" key="27">
    <source>
        <dbReference type="EMBL" id="KAK7064226.1"/>
    </source>
</evidence>
<feature type="compositionally biased region" description="Low complexity" evidence="21">
    <location>
        <begin position="804"/>
        <end position="832"/>
    </location>
</feature>
<dbReference type="GO" id="GO:0051539">
    <property type="term" value="F:4 iron, 4 sulfur cluster binding"/>
    <property type="evidence" value="ECO:0007669"/>
    <property type="project" value="UniProtKB-KW"/>
</dbReference>
<evidence type="ECO:0000256" key="17">
    <source>
        <dbReference type="ARBA" id="ARBA00023242"/>
    </source>
</evidence>
<dbReference type="GO" id="GO:0005975">
    <property type="term" value="P:carbohydrate metabolic process"/>
    <property type="evidence" value="ECO:0007669"/>
    <property type="project" value="InterPro"/>
</dbReference>
<comment type="similarity">
    <text evidence="3 20">Belongs to the DNA polymerase type-B family.</text>
</comment>
<evidence type="ECO:0000256" key="11">
    <source>
        <dbReference type="ARBA" id="ARBA00022833"/>
    </source>
</evidence>
<dbReference type="InterPro" id="IPR036397">
    <property type="entry name" value="RNaseH_sf"/>
</dbReference>
<accession>A0AAW0EFV6</accession>
<dbReference type="SUPFAM" id="SSF53098">
    <property type="entry name" value="Ribonuclease H-like"/>
    <property type="match status" value="1"/>
</dbReference>
<dbReference type="FunFam" id="1.10.132.60:FF:000007">
    <property type="entry name" value="DNA polymerase"/>
    <property type="match status" value="1"/>
</dbReference>
<keyword evidence="14 20" id="KW-0411">Iron-sulfur</keyword>
<evidence type="ECO:0000256" key="20">
    <source>
        <dbReference type="RuleBase" id="RU000442"/>
    </source>
</evidence>
<evidence type="ECO:0000259" key="26">
    <source>
        <dbReference type="Pfam" id="PF24065"/>
    </source>
</evidence>
<keyword evidence="8 20" id="KW-0479">Metal-binding</keyword>
<dbReference type="GO" id="GO:0008270">
    <property type="term" value="F:zinc ion binding"/>
    <property type="evidence" value="ECO:0007669"/>
    <property type="project" value="UniProtKB-KW"/>
</dbReference>
<dbReference type="CDD" id="cd05778">
    <property type="entry name" value="DNA_polB_zeta_exo"/>
    <property type="match status" value="1"/>
</dbReference>
<proteinExistence type="inferred from homology"/>
<dbReference type="InterPro" id="IPR006133">
    <property type="entry name" value="DNA-dir_DNA_pol_B_exonuc"/>
</dbReference>
<keyword evidence="4 20" id="KW-0004">4Fe-4S</keyword>
<comment type="subunit">
    <text evidence="19">Forms DNA polymerase zeta with REV7.</text>
</comment>
<dbReference type="GO" id="GO:0006260">
    <property type="term" value="P:DNA replication"/>
    <property type="evidence" value="ECO:0007669"/>
    <property type="project" value="UniProtKB-KW"/>
</dbReference>
<evidence type="ECO:0000256" key="12">
    <source>
        <dbReference type="ARBA" id="ARBA00022932"/>
    </source>
</evidence>
<dbReference type="InterPro" id="IPR006172">
    <property type="entry name" value="DNA-dir_DNA_pol_B"/>
</dbReference>
<dbReference type="Gene3D" id="1.10.287.690">
    <property type="entry name" value="Helix hairpin bin"/>
    <property type="match status" value="1"/>
</dbReference>
<evidence type="ECO:0000256" key="1">
    <source>
        <dbReference type="ARBA" id="ARBA00001966"/>
    </source>
</evidence>
<dbReference type="InterPro" id="IPR056447">
    <property type="entry name" value="REV3_N"/>
</dbReference>
<dbReference type="GO" id="GO:0016035">
    <property type="term" value="C:zeta DNA polymerase complex"/>
    <property type="evidence" value="ECO:0007669"/>
    <property type="project" value="InterPro"/>
</dbReference>
<keyword evidence="16" id="KW-0234">DNA repair</keyword>
<evidence type="ECO:0000256" key="2">
    <source>
        <dbReference type="ARBA" id="ARBA00004123"/>
    </source>
</evidence>
<feature type="compositionally biased region" description="Polar residues" evidence="21">
    <location>
        <begin position="733"/>
        <end position="744"/>
    </location>
</feature>
<evidence type="ECO:0000259" key="23">
    <source>
        <dbReference type="Pfam" id="PF03104"/>
    </source>
</evidence>
<dbReference type="Pfam" id="PF24065">
    <property type="entry name" value="REV3_N"/>
    <property type="match status" value="1"/>
</dbReference>
<evidence type="ECO:0000256" key="18">
    <source>
        <dbReference type="ARBA" id="ARBA00049244"/>
    </source>
</evidence>
<keyword evidence="15 20" id="KW-0238">DNA-binding</keyword>
<feature type="domain" description="DNA-directed DNA polymerase family B multifunctional" evidence="22">
    <location>
        <begin position="1269"/>
        <end position="1714"/>
    </location>
</feature>
<evidence type="ECO:0000259" key="22">
    <source>
        <dbReference type="Pfam" id="PF00136"/>
    </source>
</evidence>
<feature type="domain" description="DNA-directed DNA polymerase family B exonuclease" evidence="23">
    <location>
        <begin position="1040"/>
        <end position="1202"/>
    </location>
</feature>
<comment type="catalytic activity">
    <reaction evidence="18 20">
        <text>DNA(n) + a 2'-deoxyribonucleoside 5'-triphosphate = DNA(n+1) + diphosphate</text>
        <dbReference type="Rhea" id="RHEA:22508"/>
        <dbReference type="Rhea" id="RHEA-COMP:17339"/>
        <dbReference type="Rhea" id="RHEA-COMP:17340"/>
        <dbReference type="ChEBI" id="CHEBI:33019"/>
        <dbReference type="ChEBI" id="CHEBI:61560"/>
        <dbReference type="ChEBI" id="CHEBI:173112"/>
        <dbReference type="EC" id="2.7.7.7"/>
    </reaction>
</comment>
<dbReference type="FunFam" id="1.10.287.690:FF:000002">
    <property type="entry name" value="DNA polymerase zeta"/>
    <property type="match status" value="1"/>
</dbReference>
<evidence type="ECO:0000256" key="5">
    <source>
        <dbReference type="ARBA" id="ARBA00022679"/>
    </source>
</evidence>
<feature type="region of interest" description="Disordered" evidence="21">
    <location>
        <begin position="771"/>
        <end position="847"/>
    </location>
</feature>
<keyword evidence="7 20" id="KW-0235">DNA replication</keyword>
<gene>
    <name evidence="27" type="ORF">R3P38DRAFT_2675712</name>
</gene>
<reference evidence="27 28" key="1">
    <citation type="journal article" date="2024" name="J Genomics">
        <title>Draft genome sequencing and assembly of Favolaschia claudopus CIRM-BRFM 2984 isolated from oak limbs.</title>
        <authorList>
            <person name="Navarro D."/>
            <person name="Drula E."/>
            <person name="Chaduli D."/>
            <person name="Cazenave R."/>
            <person name="Ahrendt S."/>
            <person name="Wang J."/>
            <person name="Lipzen A."/>
            <person name="Daum C."/>
            <person name="Barry K."/>
            <person name="Grigoriev I.V."/>
            <person name="Favel A."/>
            <person name="Rosso M.N."/>
            <person name="Martin F."/>
        </authorList>
    </citation>
    <scope>NUCLEOTIDE SEQUENCE [LARGE SCALE GENOMIC DNA]</scope>
    <source>
        <strain evidence="27 28">CIRM-BRFM 2984</strain>
    </source>
</reference>
<dbReference type="Gene3D" id="1.10.132.60">
    <property type="entry name" value="DNA polymerase family B, C-terminal domain"/>
    <property type="match status" value="1"/>
</dbReference>
<evidence type="ECO:0000256" key="15">
    <source>
        <dbReference type="ARBA" id="ARBA00023125"/>
    </source>
</evidence>
<dbReference type="GO" id="GO:0005634">
    <property type="term" value="C:nucleus"/>
    <property type="evidence" value="ECO:0007669"/>
    <property type="project" value="UniProtKB-SubCell"/>
</dbReference>
<dbReference type="PANTHER" id="PTHR45812:SF1">
    <property type="entry name" value="DNA POLYMERASE ZETA CATALYTIC SUBUNIT"/>
    <property type="match status" value="1"/>
</dbReference>
<feature type="compositionally biased region" description="Acidic residues" evidence="21">
    <location>
        <begin position="705"/>
        <end position="732"/>
    </location>
</feature>
<dbReference type="Pfam" id="PF00136">
    <property type="entry name" value="DNA_pol_B"/>
    <property type="match status" value="1"/>
</dbReference>
<comment type="caution">
    <text evidence="27">The sequence shown here is derived from an EMBL/GenBank/DDBJ whole genome shotgun (WGS) entry which is preliminary data.</text>
</comment>
<evidence type="ECO:0000256" key="10">
    <source>
        <dbReference type="ARBA" id="ARBA00022771"/>
    </source>
</evidence>
<evidence type="ECO:0000259" key="24">
    <source>
        <dbReference type="Pfam" id="PF14260"/>
    </source>
</evidence>
<keyword evidence="13 20" id="KW-0408">Iron</keyword>
<dbReference type="Gene3D" id="2.70.98.10">
    <property type="match status" value="1"/>
</dbReference>
<dbReference type="InterPro" id="IPR030559">
    <property type="entry name" value="PolZ_Rev3"/>
</dbReference>
<keyword evidence="9" id="KW-0227">DNA damage</keyword>
<evidence type="ECO:0000256" key="13">
    <source>
        <dbReference type="ARBA" id="ARBA00023004"/>
    </source>
</evidence>
<feature type="region of interest" description="Disordered" evidence="21">
    <location>
        <begin position="651"/>
        <end position="680"/>
    </location>
</feature>
<feature type="compositionally biased region" description="Acidic residues" evidence="21">
    <location>
        <begin position="659"/>
        <end position="680"/>
    </location>
</feature>
<dbReference type="GO" id="GO:0042276">
    <property type="term" value="P:error-prone translesion synthesis"/>
    <property type="evidence" value="ECO:0007669"/>
    <property type="project" value="TreeGrafter"/>
</dbReference>
<comment type="subcellular location">
    <subcellularLocation>
        <location evidence="2 20">Nucleus</location>
    </subcellularLocation>
</comment>
<evidence type="ECO:0000256" key="3">
    <source>
        <dbReference type="ARBA" id="ARBA00005755"/>
    </source>
</evidence>
<keyword evidence="6 20" id="KW-0548">Nucleotidyltransferase</keyword>
<dbReference type="Pfam" id="PF01263">
    <property type="entry name" value="Aldose_epim"/>
    <property type="match status" value="1"/>
</dbReference>
<evidence type="ECO:0000256" key="21">
    <source>
        <dbReference type="SAM" id="MobiDB-lite"/>
    </source>
</evidence>
<keyword evidence="10 20" id="KW-0863">Zinc-finger</keyword>
<dbReference type="InterPro" id="IPR017964">
    <property type="entry name" value="DNA-dir_DNA_pol_B_CS"/>
</dbReference>
<dbReference type="InterPro" id="IPR025687">
    <property type="entry name" value="Znf-C4pol"/>
</dbReference>
<sequence>MANTILLQNSKYNASAEIMLYGATVVSWKCPSLADSQPHERLFVSATAIRDGSKPVRGGIPVVFPCFGPPTHPEHSKLPQHGFARSSVWSWNGAITDEGDRVSFTLTLDPTPAITSVYKRPFHLAFVVSLGRFDLSTELHVQNTSSSTAYPPDYLEFQALFHNYIAGPSSEILVTPLKGFSYFDKTEPTEEGRATAKTETRAGVDVRKFTDSVYENASQNYEVTWVDGGISIQTSNLKDVVVWNPQAEAGSNMGDMEKGGWDNFVCCEPGHVRGFEKVAPGLTWVGKQVLSSVQRLWWGTIAHCTHVAMTSTSGVLQVQINQIDHYLAPPGPLDNSDLRVVPVLRIYGSSTDGTKCCVHVHQVYPYFFVEYEGKLRLRSVNRYIFKLTQSLNHAIALSLKKDMTTFTPQFIRAIILVKGVHFYGFHSSYSPFLKVSIADPAFFNRAATIMRSGAVMGTHFRVFESHLSFALQFMSDFGLYGCGNLALSHVLQRGRPSSDEDVDAPQSQFQNSPHFCQTRMALEVDVAAYHILNRFQLTPRNLHHKLTIPAPPLPAEPLVLSVRELWEDERNRRRARGLNPSPEMPVDPSESSRAPRGEWVAEARWWEDIRNRIESERDHIRPPTLRNDWEKWVMTSFESVEALWEEPWKTWQPVSSDDSSNDNDADSSVDPQEVQDDMDIDIDQSMILGEIVEREAEWEKTLDYDQPEIEDADADPDDLQEEESTAPLDEENLPTNGTPTSTSPEVDDVFGGTVASTTRSSSEFELLLSSPPDLDHFVDFDDPVTPTRSTRPVKRRLGSPTDSPSPELSPLVLSPQLSSDSSSTSQTGASTTGHVDGPARKKRRITFIEPPKPLVTNAMIAISRKAMEMSTHLKSQRLKQVNLNRYIYASAPPSVSNLLDTPEIHGIPHKVYQQPYYSNPTDVPERPRTYGGFVYRLKGNNDRLEYLEDWQELDDVRSPLISSDSVSIPYSSGWEYAGARPPSVKQVKRWLASEEAEVPKKLNSRWRSQIEGPTLANIYGLKTMPRGAIPPIPVRERQKMTILSLEAFAPSDKVPNAEHDEIAAVCYSFQDAGSIRHSTTVVVARPSIQKLTFRKHEIKTVASELDLLNYITDIVIDLDPDVIVGWEIQSASWGYLHDRGNSAYRMDIADLISRAPIKRSSGKDQWGYRQTSTFKVSGRHVLNLWRVMRSELTLNMYTFENVVFHVLGRRTPRYGAATLKEWYQDSIPAHTFTVLRYLSTRTSLILEVLEETEVVTKTAEFARVFGVDFFSVISRGSQFKVESFMFRIAKPESFILLSPSKQDVGRQNAAEAMPLIMEPLSTFYADPVLVLDFQSLYPSIMIANNYCYSTFLGRVHEFQGKQKFGVTELDLQPGVVESLHEHITVSPTGYMFVKSEVRKGLLGRMLVELLETRVMVKQAMKGAKNDKALKRILNARQLGLKYIANVTYGYTSATFSGRMPAVEIADSIVQSGRETLEKAIKAINSTPKWGAHVVYGDTDSVFIHLPGKTKDQAFRIGHEIADTITSSNPFPIKLKFEKVYLPCVLLAKKRYVGFKYESPDETEPVFDAKGIETVRRDGVLAQKKMTETCLKILFRSQDLSEVKDYCYRSWQKLLEGKVSVEDFIFAKEVKMGTYSEKGAPPPGAVLAARQAMTENTEPQYKERVPYVICRGPPDSRLVDRVAAPLDVLKNRNLYLDADYYILRVLIPPLDRIVSLTGGDVRKWFLDMPRGKSMDIEMSPSKLRREELEDIDYIDGHFYNLQCLSCGAPSDDDICDSCYSSPGFAISSISSKIRRGETRLLNAQLICASCAQTAQSEPIRCESLDCSWLYARTRAEEKLDFLAALGNLLRAERSFGAADDNTTNE</sequence>
<dbReference type="Pfam" id="PF24055">
    <property type="entry name" value="POL3_N"/>
    <property type="match status" value="1"/>
</dbReference>
<dbReference type="Proteomes" id="UP001362999">
    <property type="component" value="Unassembled WGS sequence"/>
</dbReference>
<evidence type="ECO:0000256" key="6">
    <source>
        <dbReference type="ARBA" id="ARBA00022695"/>
    </source>
</evidence>
<organism evidence="27 28">
    <name type="scientific">Favolaschia claudopus</name>
    <dbReference type="NCBI Taxonomy" id="2862362"/>
    <lineage>
        <taxon>Eukaryota</taxon>
        <taxon>Fungi</taxon>
        <taxon>Dikarya</taxon>
        <taxon>Basidiomycota</taxon>
        <taxon>Agaricomycotina</taxon>
        <taxon>Agaricomycetes</taxon>
        <taxon>Agaricomycetidae</taxon>
        <taxon>Agaricales</taxon>
        <taxon>Marasmiineae</taxon>
        <taxon>Mycenaceae</taxon>
        <taxon>Favolaschia</taxon>
    </lineage>
</organism>
<dbReference type="CDD" id="cd05534">
    <property type="entry name" value="POLBc_zeta"/>
    <property type="match status" value="1"/>
</dbReference>
<feature type="domain" description="DNA polymerase delta/zeta catalytic subunit N-terminal" evidence="25">
    <location>
        <begin position="362"/>
        <end position="442"/>
    </location>
</feature>
<feature type="domain" description="C4-type zinc-finger of DNA polymerase delta" evidence="24">
    <location>
        <begin position="1762"/>
        <end position="1831"/>
    </location>
</feature>
<evidence type="ECO:0000256" key="19">
    <source>
        <dbReference type="ARBA" id="ARBA00066055"/>
    </source>
</evidence>
<feature type="domain" description="DNA polymerase zeta catalytic subunit N-terminal" evidence="26">
    <location>
        <begin position="316"/>
        <end position="361"/>
    </location>
</feature>
<evidence type="ECO:0000256" key="14">
    <source>
        <dbReference type="ARBA" id="ARBA00023014"/>
    </source>
</evidence>
<dbReference type="InterPro" id="IPR042087">
    <property type="entry name" value="DNA_pol_B_thumb"/>
</dbReference>
<dbReference type="InterPro" id="IPR008183">
    <property type="entry name" value="Aldose_1/G6P_1-epimerase"/>
</dbReference>
<keyword evidence="28" id="KW-1185">Reference proteome</keyword>
<dbReference type="InterPro" id="IPR043502">
    <property type="entry name" value="DNA/RNA_pol_sf"/>
</dbReference>
<comment type="cofactor">
    <cofactor evidence="1 20">
        <name>[4Fe-4S] cluster</name>
        <dbReference type="ChEBI" id="CHEBI:49883"/>
    </cofactor>
</comment>
<dbReference type="GO" id="GO:0030246">
    <property type="term" value="F:carbohydrate binding"/>
    <property type="evidence" value="ECO:0007669"/>
    <property type="project" value="InterPro"/>
</dbReference>
<dbReference type="PRINTS" id="PR00106">
    <property type="entry name" value="DNAPOLB"/>
</dbReference>
<dbReference type="EC" id="2.7.7.7" evidence="20"/>
<dbReference type="Pfam" id="PF14260">
    <property type="entry name" value="zf-C4pol"/>
    <property type="match status" value="1"/>
</dbReference>
<dbReference type="PROSITE" id="PS00116">
    <property type="entry name" value="DNA_POLYMERASE_B"/>
    <property type="match status" value="1"/>
</dbReference>
<dbReference type="InterPro" id="IPR012337">
    <property type="entry name" value="RNaseH-like_sf"/>
</dbReference>
<evidence type="ECO:0000256" key="7">
    <source>
        <dbReference type="ARBA" id="ARBA00022705"/>
    </source>
</evidence>
<dbReference type="SUPFAM" id="SSF56672">
    <property type="entry name" value="DNA/RNA polymerases"/>
    <property type="match status" value="1"/>
</dbReference>
<dbReference type="GO" id="GO:0003677">
    <property type="term" value="F:DNA binding"/>
    <property type="evidence" value="ECO:0007669"/>
    <property type="project" value="UniProtKB-KW"/>
</dbReference>